<dbReference type="PROSITE" id="PS01124">
    <property type="entry name" value="HTH_ARAC_FAMILY_2"/>
    <property type="match status" value="1"/>
</dbReference>
<dbReference type="Proteomes" id="UP000622604">
    <property type="component" value="Unassembled WGS sequence"/>
</dbReference>
<evidence type="ECO:0000313" key="5">
    <source>
        <dbReference type="EMBL" id="GGZ65782.1"/>
    </source>
</evidence>
<dbReference type="GO" id="GO:0003700">
    <property type="term" value="F:DNA-binding transcription factor activity"/>
    <property type="evidence" value="ECO:0007669"/>
    <property type="project" value="InterPro"/>
</dbReference>
<dbReference type="SUPFAM" id="SSF46689">
    <property type="entry name" value="Homeodomain-like"/>
    <property type="match status" value="1"/>
</dbReference>
<sequence length="278" mass="32444">MKSWRLLPRIEHLAKYIECYWFLEKEPHDQNFNFPKLYPDPSSHLIIARSNRAYEYTHGSIVQNARGSHWVFPHVNTFMLDHSAPFAILGVKFKIGALYSLDINSVTSCLDKIEEVEVNCLSGTDIFDSELLLIAAEDNKHQAICKLEQLLSPWLIDNYEDKHSRLVRQILPLLSHTPVNEIGNQLHLSQRTTERSFYRVTGLSMKQVQSMLRLENLLNDLYQRDESDINWVEIAYKYRFSDQSHLIRQLKSTIGSTPARYAQQRDLTIDIYGNFEIT</sequence>
<keyword evidence="1" id="KW-0805">Transcription regulation</keyword>
<feature type="domain" description="HTH araC/xylS-type" evidence="4">
    <location>
        <begin position="164"/>
        <end position="264"/>
    </location>
</feature>
<evidence type="ECO:0000256" key="3">
    <source>
        <dbReference type="ARBA" id="ARBA00023163"/>
    </source>
</evidence>
<keyword evidence="2" id="KW-0238">DNA-binding</keyword>
<dbReference type="InterPro" id="IPR050204">
    <property type="entry name" value="AraC_XylS_family_regulators"/>
</dbReference>
<reference evidence="5" key="2">
    <citation type="submission" date="2020-09" db="EMBL/GenBank/DDBJ databases">
        <authorList>
            <person name="Sun Q."/>
            <person name="Kim S."/>
        </authorList>
    </citation>
    <scope>NUCLEOTIDE SEQUENCE</scope>
    <source>
        <strain evidence="5">KCTC 32337</strain>
    </source>
</reference>
<dbReference type="AlphaFoldDB" id="A0A8H9IFW7"/>
<dbReference type="GO" id="GO:0043565">
    <property type="term" value="F:sequence-specific DNA binding"/>
    <property type="evidence" value="ECO:0007669"/>
    <property type="project" value="InterPro"/>
</dbReference>
<name>A0A8H9IFW7_9ALTE</name>
<keyword evidence="3" id="KW-0804">Transcription</keyword>
<dbReference type="InterPro" id="IPR009057">
    <property type="entry name" value="Homeodomain-like_sf"/>
</dbReference>
<reference evidence="5" key="1">
    <citation type="journal article" date="2014" name="Int. J. Syst. Evol. Microbiol.">
        <title>Complete genome sequence of Corynebacterium casei LMG S-19264T (=DSM 44701T), isolated from a smear-ripened cheese.</title>
        <authorList>
            <consortium name="US DOE Joint Genome Institute (JGI-PGF)"/>
            <person name="Walter F."/>
            <person name="Albersmeier A."/>
            <person name="Kalinowski J."/>
            <person name="Ruckert C."/>
        </authorList>
    </citation>
    <scope>NUCLEOTIDE SEQUENCE</scope>
    <source>
        <strain evidence="5">KCTC 32337</strain>
    </source>
</reference>
<dbReference type="RefSeq" id="WP_191866187.1">
    <property type="nucleotide sequence ID" value="NZ_BMZC01000006.1"/>
</dbReference>
<evidence type="ECO:0000259" key="4">
    <source>
        <dbReference type="PROSITE" id="PS01124"/>
    </source>
</evidence>
<accession>A0A8H9IFW7</accession>
<evidence type="ECO:0000256" key="2">
    <source>
        <dbReference type="ARBA" id="ARBA00023125"/>
    </source>
</evidence>
<dbReference type="Gene3D" id="1.10.10.60">
    <property type="entry name" value="Homeodomain-like"/>
    <property type="match status" value="1"/>
</dbReference>
<gene>
    <name evidence="5" type="ORF">GCM10011274_25160</name>
</gene>
<evidence type="ECO:0000256" key="1">
    <source>
        <dbReference type="ARBA" id="ARBA00023015"/>
    </source>
</evidence>
<dbReference type="EMBL" id="BMZC01000006">
    <property type="protein sequence ID" value="GGZ65782.1"/>
    <property type="molecule type" value="Genomic_DNA"/>
</dbReference>
<dbReference type="Pfam" id="PF20240">
    <property type="entry name" value="DUF6597"/>
    <property type="match status" value="1"/>
</dbReference>
<dbReference type="SMART" id="SM00342">
    <property type="entry name" value="HTH_ARAC"/>
    <property type="match status" value="1"/>
</dbReference>
<dbReference type="Pfam" id="PF12833">
    <property type="entry name" value="HTH_18"/>
    <property type="match status" value="1"/>
</dbReference>
<organism evidence="5 6">
    <name type="scientific">Paraglaciecola chathamensis</name>
    <dbReference type="NCBI Taxonomy" id="368405"/>
    <lineage>
        <taxon>Bacteria</taxon>
        <taxon>Pseudomonadati</taxon>
        <taxon>Pseudomonadota</taxon>
        <taxon>Gammaproteobacteria</taxon>
        <taxon>Alteromonadales</taxon>
        <taxon>Alteromonadaceae</taxon>
        <taxon>Paraglaciecola</taxon>
    </lineage>
</organism>
<evidence type="ECO:0000313" key="6">
    <source>
        <dbReference type="Proteomes" id="UP000622604"/>
    </source>
</evidence>
<dbReference type="InterPro" id="IPR018060">
    <property type="entry name" value="HTH_AraC"/>
</dbReference>
<protein>
    <recommendedName>
        <fullName evidence="4">HTH araC/xylS-type domain-containing protein</fullName>
    </recommendedName>
</protein>
<comment type="caution">
    <text evidence="5">The sequence shown here is derived from an EMBL/GenBank/DDBJ whole genome shotgun (WGS) entry which is preliminary data.</text>
</comment>
<proteinExistence type="predicted"/>
<dbReference type="PANTHER" id="PTHR46796">
    <property type="entry name" value="HTH-TYPE TRANSCRIPTIONAL ACTIVATOR RHAS-RELATED"/>
    <property type="match status" value="1"/>
</dbReference>
<dbReference type="PANTHER" id="PTHR46796:SF13">
    <property type="entry name" value="HTH-TYPE TRANSCRIPTIONAL ACTIVATOR RHAS"/>
    <property type="match status" value="1"/>
</dbReference>
<dbReference type="InterPro" id="IPR046532">
    <property type="entry name" value="DUF6597"/>
</dbReference>